<evidence type="ECO:0000313" key="2">
    <source>
        <dbReference type="EMBL" id="KAA6416169.1"/>
    </source>
</evidence>
<feature type="compositionally biased region" description="Low complexity" evidence="1">
    <location>
        <begin position="227"/>
        <end position="260"/>
    </location>
</feature>
<feature type="compositionally biased region" description="Pro residues" evidence="1">
    <location>
        <begin position="160"/>
        <end position="187"/>
    </location>
</feature>
<sequence length="267" mass="28372">MTMYPPPEMPLMEQEAFLQPDPADYVPTHEASTPFNTFLPYDSAFEDFLSYNLASFNPPPSDMSGTIDPSLLTSSTPSLRRLSSSSGPPSSTISQALSCPETTGFFPLCAEQALLGLSGSATLFSLPTTLPPDFEIPYPIFLPTSRSPPPSPELRDHPPSPRTSRPPHPPPNFEIPTAQPRPPTSPPHPHHLSPAAPAPVRSNQPPPPVRHPPPSGAYRCAHPPAPRSNSSRAPATCASTTGGTASRSSAGTRLRAAGRGRLLEPEG</sequence>
<dbReference type="AlphaFoldDB" id="A0A5M8Q505"/>
<gene>
    <name evidence="2" type="ORF">FRX48_00889</name>
</gene>
<evidence type="ECO:0000256" key="1">
    <source>
        <dbReference type="SAM" id="MobiDB-lite"/>
    </source>
</evidence>
<feature type="compositionally biased region" description="Pro residues" evidence="1">
    <location>
        <begin position="204"/>
        <end position="215"/>
    </location>
</feature>
<feature type="compositionally biased region" description="Low complexity" evidence="1">
    <location>
        <begin position="66"/>
        <end position="94"/>
    </location>
</feature>
<feature type="region of interest" description="Disordered" evidence="1">
    <location>
        <begin position="59"/>
        <end position="95"/>
    </location>
</feature>
<comment type="caution">
    <text evidence="2">The sequence shown here is derived from an EMBL/GenBank/DDBJ whole genome shotgun (WGS) entry which is preliminary data.</text>
</comment>
<dbReference type="EMBL" id="VXIT01000001">
    <property type="protein sequence ID" value="KAA6416169.1"/>
    <property type="molecule type" value="Genomic_DNA"/>
</dbReference>
<evidence type="ECO:0000313" key="3">
    <source>
        <dbReference type="Proteomes" id="UP000324767"/>
    </source>
</evidence>
<dbReference type="Proteomes" id="UP000324767">
    <property type="component" value="Unassembled WGS sequence"/>
</dbReference>
<proteinExistence type="predicted"/>
<reference evidence="2 3" key="1">
    <citation type="submission" date="2019-09" db="EMBL/GenBank/DDBJ databases">
        <title>The hologenome of the rock-dwelling lichen Lasallia pustulata.</title>
        <authorList>
            <person name="Greshake Tzovaras B."/>
            <person name="Segers F."/>
            <person name="Bicker A."/>
            <person name="Dal Grande F."/>
            <person name="Otte J."/>
            <person name="Hankeln T."/>
            <person name="Schmitt I."/>
            <person name="Ebersberger I."/>
        </authorList>
    </citation>
    <scope>NUCLEOTIDE SEQUENCE [LARGE SCALE GENOMIC DNA]</scope>
    <source>
        <strain evidence="2">A1-1</strain>
    </source>
</reference>
<name>A0A5M8Q505_9LECA</name>
<organism evidence="2 3">
    <name type="scientific">Lasallia pustulata</name>
    <dbReference type="NCBI Taxonomy" id="136370"/>
    <lineage>
        <taxon>Eukaryota</taxon>
        <taxon>Fungi</taxon>
        <taxon>Dikarya</taxon>
        <taxon>Ascomycota</taxon>
        <taxon>Pezizomycotina</taxon>
        <taxon>Lecanoromycetes</taxon>
        <taxon>OSLEUM clade</taxon>
        <taxon>Umbilicariomycetidae</taxon>
        <taxon>Umbilicariales</taxon>
        <taxon>Umbilicariaceae</taxon>
        <taxon>Lasallia</taxon>
    </lineage>
</organism>
<protein>
    <submittedName>
        <fullName evidence="2">Uncharacterized protein</fullName>
    </submittedName>
</protein>
<feature type="region of interest" description="Disordered" evidence="1">
    <location>
        <begin position="141"/>
        <end position="267"/>
    </location>
</feature>
<accession>A0A5M8Q505</accession>